<organism evidence="1 2">
    <name type="scientific">Bacillus carboniphilus</name>
    <dbReference type="NCBI Taxonomy" id="86663"/>
    <lineage>
        <taxon>Bacteria</taxon>
        <taxon>Bacillati</taxon>
        <taxon>Bacillota</taxon>
        <taxon>Bacilli</taxon>
        <taxon>Bacillales</taxon>
        <taxon>Bacillaceae</taxon>
        <taxon>Bacillus</taxon>
    </lineage>
</organism>
<sequence>MTVGNDAFESTKGVLFAGSSSDLIPNTNTNAWVQLFNPPDSNVNLFINVIVLANFSTDLVRADLYLNSEPPGAKFESTKVTSVNVGSPNQPMGQIHFNPSVQGVPVGGTNIGSRALTPHSTFFETAEGRIILEPGTNLVLFIGSRTETVSQIGFEWWEGKEIVC</sequence>
<keyword evidence="2" id="KW-1185">Reference proteome</keyword>
<dbReference type="EMBL" id="CP129013">
    <property type="protein sequence ID" value="WLR44366.1"/>
    <property type="molecule type" value="Genomic_DNA"/>
</dbReference>
<protein>
    <submittedName>
        <fullName evidence="1">DUF6143 family protein</fullName>
    </submittedName>
</protein>
<evidence type="ECO:0000313" key="1">
    <source>
        <dbReference type="EMBL" id="WLR44366.1"/>
    </source>
</evidence>
<gene>
    <name evidence="1" type="ORF">LC087_16575</name>
</gene>
<evidence type="ECO:0000313" key="2">
    <source>
        <dbReference type="Proteomes" id="UP001197974"/>
    </source>
</evidence>
<name>A0ABY9JY97_9BACI</name>
<accession>A0ABY9JY97</accession>
<dbReference type="Proteomes" id="UP001197974">
    <property type="component" value="Chromosome"/>
</dbReference>
<dbReference type="InterPro" id="IPR046141">
    <property type="entry name" value="DUF6143"/>
</dbReference>
<dbReference type="Pfam" id="PF19640">
    <property type="entry name" value="DUF6143"/>
    <property type="match status" value="1"/>
</dbReference>
<proteinExistence type="predicted"/>
<reference evidence="1 2" key="1">
    <citation type="submission" date="2023-06" db="EMBL/GenBank/DDBJ databases">
        <title>Five Gram-positive bacteria isolated from mangrove sediments in Shenzhen, Guangdong, China.</title>
        <authorList>
            <person name="Yu S."/>
            <person name="Zheng W."/>
            <person name="Huang Y."/>
        </authorList>
    </citation>
    <scope>NUCLEOTIDE SEQUENCE [LARGE SCALE GENOMIC DNA]</scope>
    <source>
        <strain evidence="1 2">SaN35-3</strain>
    </source>
</reference>